<dbReference type="Pfam" id="PF05036">
    <property type="entry name" value="SPOR"/>
    <property type="match status" value="1"/>
</dbReference>
<reference evidence="2" key="1">
    <citation type="submission" date="2020-09" db="EMBL/GenBank/DDBJ databases">
        <authorList>
            <person name="Yoon J.-W."/>
        </authorList>
    </citation>
    <scope>NUCLEOTIDE SEQUENCE</scope>
    <source>
        <strain evidence="2">KMU-158</strain>
    </source>
</reference>
<dbReference type="RefSeq" id="WP_190765053.1">
    <property type="nucleotide sequence ID" value="NZ_JACXLD010000005.1"/>
</dbReference>
<dbReference type="InterPro" id="IPR007730">
    <property type="entry name" value="SPOR-like_dom"/>
</dbReference>
<name>A0A927C228_9GAMM</name>
<feature type="domain" description="SPOR" evidence="1">
    <location>
        <begin position="110"/>
        <end position="187"/>
    </location>
</feature>
<accession>A0A927C228</accession>
<dbReference type="PROSITE" id="PS51724">
    <property type="entry name" value="SPOR"/>
    <property type="match status" value="1"/>
</dbReference>
<dbReference type="InterPro" id="IPR036680">
    <property type="entry name" value="SPOR-like_sf"/>
</dbReference>
<evidence type="ECO:0000313" key="3">
    <source>
        <dbReference type="Proteomes" id="UP000610558"/>
    </source>
</evidence>
<protein>
    <submittedName>
        <fullName evidence="2">SPOR domain-containing protein</fullName>
    </submittedName>
</protein>
<dbReference type="EMBL" id="JACXLD010000005">
    <property type="protein sequence ID" value="MBD2859314.1"/>
    <property type="molecule type" value="Genomic_DNA"/>
</dbReference>
<keyword evidence="3" id="KW-1185">Reference proteome</keyword>
<comment type="caution">
    <text evidence="2">The sequence shown here is derived from an EMBL/GenBank/DDBJ whole genome shotgun (WGS) entry which is preliminary data.</text>
</comment>
<organism evidence="2 3">
    <name type="scientific">Spongiibacter pelagi</name>
    <dbReference type="NCBI Taxonomy" id="2760804"/>
    <lineage>
        <taxon>Bacteria</taxon>
        <taxon>Pseudomonadati</taxon>
        <taxon>Pseudomonadota</taxon>
        <taxon>Gammaproteobacteria</taxon>
        <taxon>Cellvibrionales</taxon>
        <taxon>Spongiibacteraceae</taxon>
        <taxon>Spongiibacter</taxon>
    </lineage>
</organism>
<gene>
    <name evidence="2" type="ORF">IB286_09870</name>
</gene>
<evidence type="ECO:0000313" key="2">
    <source>
        <dbReference type="EMBL" id="MBD2859314.1"/>
    </source>
</evidence>
<evidence type="ECO:0000259" key="1">
    <source>
        <dbReference type="PROSITE" id="PS51724"/>
    </source>
</evidence>
<dbReference type="Gene3D" id="3.30.70.1070">
    <property type="entry name" value="Sporulation related repeat"/>
    <property type="match status" value="1"/>
</dbReference>
<dbReference type="GO" id="GO:0042834">
    <property type="term" value="F:peptidoglycan binding"/>
    <property type="evidence" value="ECO:0007669"/>
    <property type="project" value="InterPro"/>
</dbReference>
<proteinExistence type="predicted"/>
<dbReference type="AlphaFoldDB" id="A0A927C228"/>
<dbReference type="Proteomes" id="UP000610558">
    <property type="component" value="Unassembled WGS sequence"/>
</dbReference>
<sequence>MRWVFWFLVLFNIAFFVWREIDAPPPSRPLSVLPPSAGNLVLLSELPEAEPEGFEFDGLESMRLESDVIENADVAAPVREECWVLGAFDDHNELPSVAADGLIRRHKSAAQQELEYWVILGPYPDSSKADEVGSEIRAKGWDSFVINKGELLNAVSVGVFRERVRAERQLQQFVARGYQPVIAPVPRLLESYWLSLRGDPSKPLFDKELARLKALGNGLVQAEKKNCNFVASLREFD</sequence>